<evidence type="ECO:0000313" key="1">
    <source>
        <dbReference type="EMBL" id="UZP75368.1"/>
    </source>
</evidence>
<dbReference type="InterPro" id="IPR010653">
    <property type="entry name" value="NlpB/DapX"/>
</dbReference>
<dbReference type="Pfam" id="PF06804">
    <property type="entry name" value="Lipoprotein_18"/>
    <property type="match status" value="1"/>
</dbReference>
<proteinExistence type="predicted"/>
<reference evidence="1 2" key="1">
    <citation type="submission" date="2019-02" db="EMBL/GenBank/DDBJ databases">
        <title>Halieaceae_genomes.</title>
        <authorList>
            <person name="Li S.-H."/>
        </authorList>
    </citation>
    <scope>NUCLEOTIDE SEQUENCE [LARGE SCALE GENOMIC DNA]</scope>
    <source>
        <strain evidence="1 2">JH123</strain>
    </source>
</reference>
<dbReference type="Proteomes" id="UP001317963">
    <property type="component" value="Chromosome"/>
</dbReference>
<gene>
    <name evidence="1" type="primary">bamC</name>
    <name evidence="1" type="ORF">E0F26_11750</name>
</gene>
<dbReference type="PROSITE" id="PS51257">
    <property type="entry name" value="PROKAR_LIPOPROTEIN"/>
    <property type="match status" value="1"/>
</dbReference>
<dbReference type="Gene3D" id="3.30.310.170">
    <property type="entry name" value="Outer membrane protein assembly factor BamC"/>
    <property type="match status" value="1"/>
</dbReference>
<sequence>MHKIKGAAAFLMATLVSGCSYLPESVKTLPWETENELSGDYETAIETSPIEVPSDLDSEAIQQGYPIPEVAINIAIPVTGKVPRPAPLTASSQVDAVRLQRLGGSSWAVVNVAPGQLWPQVRAFLVSSGIDVSSVDATGGLIDTNFVLLQDRELESRFRFRVDSGVQRNTSELHILQQNQAKDIDLTSWPENSDDDDLEQKMLRNIAQFIANNAESAPVSMMAGQAMTGAGRISLEESSAGTRLKLALPFNRAWAATEKGFADAGFRVDDKNRSAGLFYVTYLGPDGEDGESWFGWLWGGGDSDDPLIGREFQVMLSTEERKLIYIDVLDAQGQPIDQIEQQGLLILLQGNIT</sequence>
<protein>
    <submittedName>
        <fullName evidence="1">Outer membrane protein assembly factor BamC</fullName>
    </submittedName>
</protein>
<dbReference type="EMBL" id="CP036501">
    <property type="protein sequence ID" value="UZP75368.1"/>
    <property type="molecule type" value="Genomic_DNA"/>
</dbReference>
<organism evidence="1 2">
    <name type="scientific">Candidatus Paraluminiphilus aquimaris</name>
    <dbReference type="NCBI Taxonomy" id="2518994"/>
    <lineage>
        <taxon>Bacteria</taxon>
        <taxon>Pseudomonadati</taxon>
        <taxon>Pseudomonadota</taxon>
        <taxon>Gammaproteobacteria</taxon>
        <taxon>Cellvibrionales</taxon>
        <taxon>Halieaceae</taxon>
        <taxon>Candidatus Paraluminiphilus</taxon>
    </lineage>
</organism>
<name>A0ABY6Q8Z7_9GAMM</name>
<dbReference type="InterPro" id="IPR042268">
    <property type="entry name" value="BamC_C"/>
</dbReference>
<accession>A0ABY6Q8Z7</accession>
<keyword evidence="2" id="KW-1185">Reference proteome</keyword>
<evidence type="ECO:0000313" key="2">
    <source>
        <dbReference type="Proteomes" id="UP001317963"/>
    </source>
</evidence>
<dbReference type="RefSeq" id="WP_279241855.1">
    <property type="nucleotide sequence ID" value="NZ_CP036501.1"/>
</dbReference>